<keyword evidence="2" id="KW-1185">Reference proteome</keyword>
<dbReference type="STRING" id="291169.A9E74_02289"/>
<evidence type="ECO:0008006" key="3">
    <source>
        <dbReference type="Google" id="ProtNLM"/>
    </source>
</evidence>
<reference evidence="1 2" key="1">
    <citation type="submission" date="2016-07" db="EMBL/GenBank/DDBJ databases">
        <title>Draft Genome Sequence of Methylophaga muralis Bur 1.</title>
        <authorList>
            <person name="Vasilenko O.V."/>
            <person name="Doronina N.V."/>
            <person name="Shmareva M.N."/>
            <person name="Tarlachkov S.V."/>
            <person name="Mustakhimov I."/>
            <person name="Trotsenko Y.A."/>
        </authorList>
    </citation>
    <scope>NUCLEOTIDE SEQUENCE [LARGE SCALE GENOMIC DNA]</scope>
    <source>
        <strain evidence="1 2">Bur 1</strain>
    </source>
</reference>
<accession>A0A1E3GPH6</accession>
<evidence type="ECO:0000313" key="1">
    <source>
        <dbReference type="EMBL" id="ODN65962.1"/>
    </source>
</evidence>
<comment type="caution">
    <text evidence="1">The sequence shown here is derived from an EMBL/GenBank/DDBJ whole genome shotgun (WGS) entry which is preliminary data.</text>
</comment>
<dbReference type="EMBL" id="MCRI01000032">
    <property type="protein sequence ID" value="ODN65962.1"/>
    <property type="molecule type" value="Genomic_DNA"/>
</dbReference>
<proteinExistence type="predicted"/>
<gene>
    <name evidence="1" type="ORF">A9E74_02289</name>
</gene>
<protein>
    <recommendedName>
        <fullName evidence="3">Lipoprotein</fullName>
    </recommendedName>
</protein>
<evidence type="ECO:0000313" key="2">
    <source>
        <dbReference type="Proteomes" id="UP000094379"/>
    </source>
</evidence>
<dbReference type="RefSeq" id="WP_069296687.1">
    <property type="nucleotide sequence ID" value="NZ_MCRI01000032.1"/>
</dbReference>
<organism evidence="1 2">
    <name type="scientific">Methylophaga muralis</name>
    <dbReference type="NCBI Taxonomy" id="291169"/>
    <lineage>
        <taxon>Bacteria</taxon>
        <taxon>Pseudomonadati</taxon>
        <taxon>Pseudomonadota</taxon>
        <taxon>Gammaproteobacteria</taxon>
        <taxon>Thiotrichales</taxon>
        <taxon>Piscirickettsiaceae</taxon>
        <taxon>Methylophaga</taxon>
    </lineage>
</organism>
<dbReference type="Proteomes" id="UP000094379">
    <property type="component" value="Unassembled WGS sequence"/>
</dbReference>
<name>A0A1E3GPH6_9GAMM</name>
<dbReference type="PROSITE" id="PS51257">
    <property type="entry name" value="PROKAR_LIPOPROTEIN"/>
    <property type="match status" value="1"/>
</dbReference>
<sequence length="163" mass="18704">MTKFFTFLAVPLIFLVGCETTQTSSKSVAIAKPNLSISQEDQWHLMVGKWYGNQPSKEGGAKQWIVERYPNGNYRIDFRTIKNDGNIESSSEVGQWGVSGPVYFSSFRGWLEGDNVKPSDPSDPYNYDAYQIIKLNNEIFEYEHFLTGNRFTLKRVSSDFKFD</sequence>
<dbReference type="AlphaFoldDB" id="A0A1E3GPH6"/>